<accession>A0A0D0DYM4</accession>
<proteinExistence type="predicted"/>
<gene>
    <name evidence="1" type="ORF">PAXRUDRAFT_611939</name>
</gene>
<evidence type="ECO:0000313" key="2">
    <source>
        <dbReference type="Proteomes" id="UP000054538"/>
    </source>
</evidence>
<dbReference type="EMBL" id="KN825347">
    <property type="protein sequence ID" value="KIK91789.1"/>
    <property type="molecule type" value="Genomic_DNA"/>
</dbReference>
<organism evidence="1 2">
    <name type="scientific">Paxillus rubicundulus Ve08.2h10</name>
    <dbReference type="NCBI Taxonomy" id="930991"/>
    <lineage>
        <taxon>Eukaryota</taxon>
        <taxon>Fungi</taxon>
        <taxon>Dikarya</taxon>
        <taxon>Basidiomycota</taxon>
        <taxon>Agaricomycotina</taxon>
        <taxon>Agaricomycetes</taxon>
        <taxon>Agaricomycetidae</taxon>
        <taxon>Boletales</taxon>
        <taxon>Paxilineae</taxon>
        <taxon>Paxillaceae</taxon>
        <taxon>Paxillus</taxon>
    </lineage>
</organism>
<dbReference type="AlphaFoldDB" id="A0A0D0DYM4"/>
<protein>
    <submittedName>
        <fullName evidence="1">Uncharacterized protein</fullName>
    </submittedName>
</protein>
<name>A0A0D0DYM4_9AGAM</name>
<evidence type="ECO:0000313" key="1">
    <source>
        <dbReference type="EMBL" id="KIK91789.1"/>
    </source>
</evidence>
<dbReference type="Proteomes" id="UP000054538">
    <property type="component" value="Unassembled WGS sequence"/>
</dbReference>
<reference evidence="1 2" key="1">
    <citation type="submission" date="2014-04" db="EMBL/GenBank/DDBJ databases">
        <authorList>
            <consortium name="DOE Joint Genome Institute"/>
            <person name="Kuo A."/>
            <person name="Kohler A."/>
            <person name="Jargeat P."/>
            <person name="Nagy L.G."/>
            <person name="Floudas D."/>
            <person name="Copeland A."/>
            <person name="Barry K.W."/>
            <person name="Cichocki N."/>
            <person name="Veneault-Fourrey C."/>
            <person name="LaButti K."/>
            <person name="Lindquist E.A."/>
            <person name="Lipzen A."/>
            <person name="Lundell T."/>
            <person name="Morin E."/>
            <person name="Murat C."/>
            <person name="Sun H."/>
            <person name="Tunlid A."/>
            <person name="Henrissat B."/>
            <person name="Grigoriev I.V."/>
            <person name="Hibbett D.S."/>
            <person name="Martin F."/>
            <person name="Nordberg H.P."/>
            <person name="Cantor M.N."/>
            <person name="Hua S.X."/>
        </authorList>
    </citation>
    <scope>NUCLEOTIDE SEQUENCE [LARGE SCALE GENOMIC DNA]</scope>
    <source>
        <strain evidence="1 2">Ve08.2h10</strain>
    </source>
</reference>
<dbReference type="InParanoid" id="A0A0D0DYM4"/>
<dbReference type="HOGENOM" id="CLU_2184819_0_0_1"/>
<keyword evidence="2" id="KW-1185">Reference proteome</keyword>
<reference evidence="2" key="2">
    <citation type="submission" date="2015-01" db="EMBL/GenBank/DDBJ databases">
        <title>Evolutionary Origins and Diversification of the Mycorrhizal Mutualists.</title>
        <authorList>
            <consortium name="DOE Joint Genome Institute"/>
            <consortium name="Mycorrhizal Genomics Consortium"/>
            <person name="Kohler A."/>
            <person name="Kuo A."/>
            <person name="Nagy L.G."/>
            <person name="Floudas D."/>
            <person name="Copeland A."/>
            <person name="Barry K.W."/>
            <person name="Cichocki N."/>
            <person name="Veneault-Fourrey C."/>
            <person name="LaButti K."/>
            <person name="Lindquist E.A."/>
            <person name="Lipzen A."/>
            <person name="Lundell T."/>
            <person name="Morin E."/>
            <person name="Murat C."/>
            <person name="Riley R."/>
            <person name="Ohm R."/>
            <person name="Sun H."/>
            <person name="Tunlid A."/>
            <person name="Henrissat B."/>
            <person name="Grigoriev I.V."/>
            <person name="Hibbett D.S."/>
            <person name="Martin F."/>
        </authorList>
    </citation>
    <scope>NUCLEOTIDE SEQUENCE [LARGE SCALE GENOMIC DNA]</scope>
    <source>
        <strain evidence="2">Ve08.2h10</strain>
    </source>
</reference>
<sequence length="109" mass="12733">MSMPLMLRTANRSLNSEIHMAYRTHSRCFSKVVHIPQEPYHIFSLYFLRQRHPGSSVSYKPEYRFLESYHSLVRSVSDPGRGLKGCSYCDRSHGGNRGHDHKVLRRLGR</sequence>